<protein>
    <recommendedName>
        <fullName evidence="4">DoxX family protein</fullName>
    </recommendedName>
</protein>
<gene>
    <name evidence="2" type="ORF">COT81_04055</name>
</gene>
<comment type="caution">
    <text evidence="2">The sequence shown here is derived from an EMBL/GenBank/DDBJ whole genome shotgun (WGS) entry which is preliminary data.</text>
</comment>
<evidence type="ECO:0008006" key="4">
    <source>
        <dbReference type="Google" id="ProtNLM"/>
    </source>
</evidence>
<evidence type="ECO:0000256" key="1">
    <source>
        <dbReference type="SAM" id="Phobius"/>
    </source>
</evidence>
<name>A0A2H0W2M1_9BACT</name>
<organism evidence="2 3">
    <name type="scientific">Candidatus Buchananbacteria bacterium CG10_big_fil_rev_8_21_14_0_10_42_9</name>
    <dbReference type="NCBI Taxonomy" id="1974526"/>
    <lineage>
        <taxon>Bacteria</taxon>
        <taxon>Candidatus Buchananiibacteriota</taxon>
    </lineage>
</organism>
<evidence type="ECO:0000313" key="2">
    <source>
        <dbReference type="EMBL" id="PIS04880.1"/>
    </source>
</evidence>
<sequence>MTDVAKNISVALLRISLGWIFLWAFLDKMFGLGFATPAERAWLNGGSPTAGFLSNSPKGPLAQVFNGLAGQGWVDWLFMIGLLCLGVSLILGAGIKIAATAGTILLLLMWLAVLPPSNNPVIDDHIVYALALIVLRHLRAGRYYGLGTWWSSQPLVQKNRWLE</sequence>
<keyword evidence="1" id="KW-1133">Transmembrane helix</keyword>
<feature type="transmembrane region" description="Helical" evidence="1">
    <location>
        <begin position="7"/>
        <end position="26"/>
    </location>
</feature>
<accession>A0A2H0W2M1</accession>
<evidence type="ECO:0000313" key="3">
    <source>
        <dbReference type="Proteomes" id="UP000230935"/>
    </source>
</evidence>
<reference evidence="3" key="1">
    <citation type="submission" date="2017-09" db="EMBL/GenBank/DDBJ databases">
        <title>Depth-based differentiation of microbial function through sediment-hosted aquifers and enrichment of novel symbionts in the deep terrestrial subsurface.</title>
        <authorList>
            <person name="Probst A.J."/>
            <person name="Ladd B."/>
            <person name="Jarett J.K."/>
            <person name="Geller-Mcgrath D.E."/>
            <person name="Sieber C.M.K."/>
            <person name="Emerson J.B."/>
            <person name="Anantharaman K."/>
            <person name="Thomas B.C."/>
            <person name="Malmstrom R."/>
            <person name="Stieglmeier M."/>
            <person name="Klingl A."/>
            <person name="Woyke T."/>
            <person name="Ryan C.M."/>
            <person name="Banfield J.F."/>
        </authorList>
    </citation>
    <scope>NUCLEOTIDE SEQUENCE [LARGE SCALE GENOMIC DNA]</scope>
</reference>
<dbReference type="EMBL" id="PEZZ01000033">
    <property type="protein sequence ID" value="PIS04880.1"/>
    <property type="molecule type" value="Genomic_DNA"/>
</dbReference>
<feature type="transmembrane region" description="Helical" evidence="1">
    <location>
        <begin position="97"/>
        <end position="114"/>
    </location>
</feature>
<dbReference type="Proteomes" id="UP000230935">
    <property type="component" value="Unassembled WGS sequence"/>
</dbReference>
<keyword evidence="1" id="KW-0472">Membrane</keyword>
<keyword evidence="1" id="KW-0812">Transmembrane</keyword>
<dbReference type="AlphaFoldDB" id="A0A2H0W2M1"/>
<feature type="transmembrane region" description="Helical" evidence="1">
    <location>
        <begin position="73"/>
        <end position="92"/>
    </location>
</feature>
<proteinExistence type="predicted"/>